<proteinExistence type="predicted"/>
<dbReference type="Proteomes" id="UP000593970">
    <property type="component" value="Plasmid pUW774mp"/>
</dbReference>
<evidence type="ECO:0000313" key="2">
    <source>
        <dbReference type="Proteomes" id="UP000593970"/>
    </source>
</evidence>
<geneLocation type="plasmid" evidence="1 2">
    <name>pUW774mp</name>
</geneLocation>
<protein>
    <recommendedName>
        <fullName evidence="3">RiboL-PSP-HEPN domain-containing protein</fullName>
    </recommendedName>
</protein>
<evidence type="ECO:0008006" key="3">
    <source>
        <dbReference type="Google" id="ProtNLM"/>
    </source>
</evidence>
<sequence>MQSSALTKFHAAHIGAMVLKSHAGTPSTACADQPFADQTCFKATIALAVGCWEGYIEGALREFVSRTRVQAHRKAWGLIAQFETIVDKMAADLNTPNWDKARELLITTTGMDPYSSWILAPKFTNQTDTKLFFDGIMSVRHAFAHGFSTPANVPGLAVPGALDMSYVNDALNCLEFFATTTDHLLEYELTHRHGCHSGWS</sequence>
<accession>A0AA92K6R5</accession>
<gene>
    <name evidence="1" type="ORF">HF909_25160</name>
</gene>
<reference evidence="2" key="1">
    <citation type="submission" date="2020-04" db="EMBL/GenBank/DDBJ databases">
        <title>Ralstonia solanacearum UW576, UW763, UW773, and UW774.</title>
        <authorList>
            <person name="Steidl O."/>
            <person name="Truchon A."/>
            <person name="Allen C."/>
        </authorList>
    </citation>
    <scope>NUCLEOTIDE SEQUENCE [LARGE SCALE GENOMIC DNA]</scope>
    <source>
        <strain evidence="2">UW774</strain>
        <plasmid evidence="2">pUW774mp</plasmid>
    </source>
</reference>
<evidence type="ECO:0000313" key="1">
    <source>
        <dbReference type="EMBL" id="QOK99582.1"/>
    </source>
</evidence>
<organism evidence="1 2">
    <name type="scientific">Ralstonia solanacearum</name>
    <name type="common">Pseudomonas solanacearum</name>
    <dbReference type="NCBI Taxonomy" id="305"/>
    <lineage>
        <taxon>Bacteria</taxon>
        <taxon>Pseudomonadati</taxon>
        <taxon>Pseudomonadota</taxon>
        <taxon>Betaproteobacteria</taxon>
        <taxon>Burkholderiales</taxon>
        <taxon>Burkholderiaceae</taxon>
        <taxon>Ralstonia</taxon>
        <taxon>Ralstonia solanacearum species complex</taxon>
    </lineage>
</organism>
<name>A0AA92K6R5_RALSL</name>
<dbReference type="EMBL" id="CP051170">
    <property type="protein sequence ID" value="QOK99582.1"/>
    <property type="molecule type" value="Genomic_DNA"/>
</dbReference>
<dbReference type="AlphaFoldDB" id="A0AA92K6R5"/>
<keyword evidence="1" id="KW-0614">Plasmid</keyword>